<dbReference type="EMBL" id="CP017708">
    <property type="protein sequence ID" value="WAN69450.1"/>
    <property type="molecule type" value="Genomic_DNA"/>
</dbReference>
<organism evidence="2">
    <name type="scientific">Moorena producens (strain JHB)</name>
    <dbReference type="NCBI Taxonomy" id="1454205"/>
    <lineage>
        <taxon>Bacteria</taxon>
        <taxon>Bacillati</taxon>
        <taxon>Cyanobacteriota</taxon>
        <taxon>Cyanophyceae</taxon>
        <taxon>Coleofasciculales</taxon>
        <taxon>Coleofasciculaceae</taxon>
        <taxon>Moorena</taxon>
    </lineage>
</organism>
<evidence type="ECO:0000313" key="2">
    <source>
        <dbReference type="EMBL" id="WAN69450.1"/>
    </source>
</evidence>
<reference evidence="2" key="2">
    <citation type="submission" date="2022-10" db="EMBL/GenBank/DDBJ databases">
        <authorList>
            <person name="Ngo T.-E."/>
        </authorList>
    </citation>
    <scope>NUCLEOTIDE SEQUENCE</scope>
    <source>
        <strain evidence="2">JHB</strain>
    </source>
</reference>
<gene>
    <name evidence="2" type="ORF">BJP36_35760</name>
</gene>
<feature type="compositionally biased region" description="Basic and acidic residues" evidence="1">
    <location>
        <begin position="1"/>
        <end position="18"/>
    </location>
</feature>
<protein>
    <submittedName>
        <fullName evidence="2">Uncharacterized protein</fullName>
    </submittedName>
</protein>
<dbReference type="AlphaFoldDB" id="A0A9Q9STN3"/>
<proteinExistence type="predicted"/>
<feature type="compositionally biased region" description="Polar residues" evidence="1">
    <location>
        <begin position="19"/>
        <end position="29"/>
    </location>
</feature>
<accession>A0A9Q9STN3</accession>
<evidence type="ECO:0000256" key="1">
    <source>
        <dbReference type="SAM" id="MobiDB-lite"/>
    </source>
</evidence>
<sequence>MATSEEQRKQKIMEHLQKTTELPQEQPSLSEARKQIIMEHIKMTRG</sequence>
<name>A0A9Q9STN3_MOOP1</name>
<feature type="region of interest" description="Disordered" evidence="1">
    <location>
        <begin position="1"/>
        <end position="31"/>
    </location>
</feature>
<reference evidence="2" key="1">
    <citation type="journal article" date="2017" name="Proc. Natl. Acad. Sci. U.S.A.">
        <title>Comparative genomics uncovers the prolific and distinctive metabolic potential of the cyanobacterial genus Moorea.</title>
        <authorList>
            <person name="Leao T."/>
            <person name="Castelao G."/>
            <person name="Korobeynikov A."/>
            <person name="Monroe E.A."/>
            <person name="Podell S."/>
            <person name="Glukhov E."/>
            <person name="Allen E.E."/>
            <person name="Gerwick W.H."/>
            <person name="Gerwick L."/>
        </authorList>
    </citation>
    <scope>NUCLEOTIDE SEQUENCE</scope>
    <source>
        <strain evidence="2">JHB</strain>
    </source>
</reference>
<dbReference type="Proteomes" id="UP000176944">
    <property type="component" value="Chromosome"/>
</dbReference>